<keyword evidence="1" id="KW-1133">Transmembrane helix</keyword>
<name>A0A811ZQC6_NYCPR</name>
<proteinExistence type="predicted"/>
<sequence>MFSCAHWPAMWTFSLEKCLFIFSAQSFFNWIIWRSLRELPLWILPRTHSGFSKGVSLLLLDPGSRVPTWPGIYYNKLPFLNYIYFILLVLLNCFYFIYFTIFFIFLLISSLTHRLFSSMLFNIHVFVNLPVVFL</sequence>
<evidence type="ECO:0000313" key="2">
    <source>
        <dbReference type="EMBL" id="CAD7691238.1"/>
    </source>
</evidence>
<feature type="transmembrane region" description="Helical" evidence="1">
    <location>
        <begin position="18"/>
        <end position="36"/>
    </location>
</feature>
<accession>A0A811ZQC6</accession>
<comment type="caution">
    <text evidence="2">The sequence shown here is derived from an EMBL/GenBank/DDBJ whole genome shotgun (WGS) entry which is preliminary data.</text>
</comment>
<feature type="transmembrane region" description="Helical" evidence="1">
    <location>
        <begin position="115"/>
        <end position="133"/>
    </location>
</feature>
<dbReference type="Proteomes" id="UP000645828">
    <property type="component" value="Unassembled WGS sequence"/>
</dbReference>
<feature type="transmembrane region" description="Helical" evidence="1">
    <location>
        <begin position="82"/>
        <end position="108"/>
    </location>
</feature>
<gene>
    <name evidence="2" type="ORF">NYPRO_LOCUS24032</name>
</gene>
<dbReference type="EMBL" id="CAJHUB010000774">
    <property type="protein sequence ID" value="CAD7691238.1"/>
    <property type="molecule type" value="Genomic_DNA"/>
</dbReference>
<evidence type="ECO:0000256" key="1">
    <source>
        <dbReference type="SAM" id="Phobius"/>
    </source>
</evidence>
<reference evidence="2" key="1">
    <citation type="submission" date="2020-12" db="EMBL/GenBank/DDBJ databases">
        <authorList>
            <consortium name="Molecular Ecology Group"/>
        </authorList>
    </citation>
    <scope>NUCLEOTIDE SEQUENCE</scope>
    <source>
        <strain evidence="2">TBG_1078</strain>
    </source>
</reference>
<organism evidence="2 3">
    <name type="scientific">Nyctereutes procyonoides</name>
    <name type="common">Raccoon dog</name>
    <name type="synonym">Canis procyonoides</name>
    <dbReference type="NCBI Taxonomy" id="34880"/>
    <lineage>
        <taxon>Eukaryota</taxon>
        <taxon>Metazoa</taxon>
        <taxon>Chordata</taxon>
        <taxon>Craniata</taxon>
        <taxon>Vertebrata</taxon>
        <taxon>Euteleostomi</taxon>
        <taxon>Mammalia</taxon>
        <taxon>Eutheria</taxon>
        <taxon>Laurasiatheria</taxon>
        <taxon>Carnivora</taxon>
        <taxon>Caniformia</taxon>
        <taxon>Canidae</taxon>
        <taxon>Nyctereutes</taxon>
    </lineage>
</organism>
<keyword evidence="1" id="KW-0812">Transmembrane</keyword>
<protein>
    <submittedName>
        <fullName evidence="2">(raccoon dog) hypothetical protein</fullName>
    </submittedName>
</protein>
<keyword evidence="3" id="KW-1185">Reference proteome</keyword>
<keyword evidence="1" id="KW-0472">Membrane</keyword>
<evidence type="ECO:0000313" key="3">
    <source>
        <dbReference type="Proteomes" id="UP000645828"/>
    </source>
</evidence>
<dbReference type="AlphaFoldDB" id="A0A811ZQC6"/>